<comment type="caution">
    <text evidence="4">The sequence shown here is derived from an EMBL/GenBank/DDBJ whole genome shotgun (WGS) entry which is preliminary data.</text>
</comment>
<keyword evidence="2" id="KW-0472">Membrane</keyword>
<proteinExistence type="predicted"/>
<keyword evidence="2" id="KW-0812">Transmembrane</keyword>
<organism evidence="4 5">
    <name type="scientific">Methylomonas koyamae</name>
    <dbReference type="NCBI Taxonomy" id="702114"/>
    <lineage>
        <taxon>Bacteria</taxon>
        <taxon>Pseudomonadati</taxon>
        <taxon>Pseudomonadota</taxon>
        <taxon>Gammaproteobacteria</taxon>
        <taxon>Methylococcales</taxon>
        <taxon>Methylococcaceae</taxon>
        <taxon>Methylomonas</taxon>
    </lineage>
</organism>
<dbReference type="OrthoDB" id="5568644at2"/>
<feature type="region of interest" description="Disordered" evidence="1">
    <location>
        <begin position="89"/>
        <end position="111"/>
    </location>
</feature>
<keyword evidence="2" id="KW-1133">Transmembrane helix</keyword>
<keyword evidence="5" id="KW-1185">Reference proteome</keyword>
<sequence length="230" mass="25621">MSENKVVIKINYDKSRSGQAPQTPKMVTVWHTGRIAAVAGLIAAAIMLSAWLLIDNSEQTPANLTPETLPMAPETSMRSDNAIVAPQVETSPLAARKSPGETPVSPSSISEQKRQPAIIYSRKVIRASLTYAIKDTEPTEQVKSASVQIRKEPIELYYFNEVKNLKGKTLFHQWFKDGQPVLKKTIEVKDNKAKVWTAKNLSSRDKGQWRVQLLGKKGELYSETGFDVIQ</sequence>
<evidence type="ECO:0000313" key="5">
    <source>
        <dbReference type="Proteomes" id="UP000077628"/>
    </source>
</evidence>
<dbReference type="AlphaFoldDB" id="A0A177NRZ4"/>
<dbReference type="Proteomes" id="UP000077628">
    <property type="component" value="Unassembled WGS sequence"/>
</dbReference>
<dbReference type="STRING" id="702114.A1355_03370"/>
<evidence type="ECO:0000313" key="4">
    <source>
        <dbReference type="EMBL" id="OAI19999.1"/>
    </source>
</evidence>
<gene>
    <name evidence="4" type="ORF">A1355_03370</name>
</gene>
<reference evidence="5" key="1">
    <citation type="submission" date="2016-03" db="EMBL/GenBank/DDBJ databases">
        <authorList>
            <person name="Heylen K."/>
            <person name="De Vos P."/>
            <person name="Vekeman B."/>
        </authorList>
    </citation>
    <scope>NUCLEOTIDE SEQUENCE [LARGE SCALE GENOMIC DNA]</scope>
    <source>
        <strain evidence="5">R-45383</strain>
    </source>
</reference>
<dbReference type="InterPro" id="IPR022606">
    <property type="entry name" value="DUF2914"/>
</dbReference>
<dbReference type="EMBL" id="LUUK01000151">
    <property type="protein sequence ID" value="OAI19999.1"/>
    <property type="molecule type" value="Genomic_DNA"/>
</dbReference>
<evidence type="ECO:0000256" key="2">
    <source>
        <dbReference type="SAM" id="Phobius"/>
    </source>
</evidence>
<evidence type="ECO:0000256" key="1">
    <source>
        <dbReference type="SAM" id="MobiDB-lite"/>
    </source>
</evidence>
<dbReference type="RefSeq" id="WP_064027595.1">
    <property type="nucleotide sequence ID" value="NZ_LUUK01000151.1"/>
</dbReference>
<name>A0A177NRZ4_9GAMM</name>
<dbReference type="Pfam" id="PF11141">
    <property type="entry name" value="DUF2914"/>
    <property type="match status" value="1"/>
</dbReference>
<feature type="domain" description="DUF2914" evidence="3">
    <location>
        <begin position="168"/>
        <end position="228"/>
    </location>
</feature>
<feature type="transmembrane region" description="Helical" evidence="2">
    <location>
        <begin position="35"/>
        <end position="54"/>
    </location>
</feature>
<protein>
    <recommendedName>
        <fullName evidence="3">DUF2914 domain-containing protein</fullName>
    </recommendedName>
</protein>
<evidence type="ECO:0000259" key="3">
    <source>
        <dbReference type="Pfam" id="PF11141"/>
    </source>
</evidence>
<accession>A0A177NRZ4</accession>